<dbReference type="OrthoDB" id="9815296at2"/>
<evidence type="ECO:0000256" key="8">
    <source>
        <dbReference type="RuleBase" id="RU004279"/>
    </source>
</evidence>
<dbReference type="GO" id="GO:0003677">
    <property type="term" value="F:DNA binding"/>
    <property type="evidence" value="ECO:0007669"/>
    <property type="project" value="UniProtKB-UniRule"/>
</dbReference>
<comment type="function">
    <text evidence="7 8">DNA-dependent RNA polymerase catalyzes the transcription of DNA into RNA using the four ribonucleoside triphosphates as substrates.</text>
</comment>
<dbReference type="GO" id="GO:0000287">
    <property type="term" value="F:magnesium ion binding"/>
    <property type="evidence" value="ECO:0007669"/>
    <property type="project" value="UniProtKB-UniRule"/>
</dbReference>
<comment type="similarity">
    <text evidence="7 8">Belongs to the RNA polymerase beta' chain family.</text>
</comment>
<dbReference type="GO" id="GO:0008270">
    <property type="term" value="F:zinc ion binding"/>
    <property type="evidence" value="ECO:0007669"/>
    <property type="project" value="UniProtKB-UniRule"/>
</dbReference>
<accession>A0A143BIE1</accession>
<dbReference type="HAMAP" id="MF_01322">
    <property type="entry name" value="RNApol_bact_RpoC"/>
    <property type="match status" value="1"/>
</dbReference>
<keyword evidence="11" id="KW-1185">Reference proteome</keyword>
<feature type="binding site" evidence="7">
    <location>
        <position position="486"/>
    </location>
    <ligand>
        <name>Mg(2+)</name>
        <dbReference type="ChEBI" id="CHEBI:18420"/>
    </ligand>
</feature>
<evidence type="ECO:0000256" key="6">
    <source>
        <dbReference type="ARBA" id="ARBA00048552"/>
    </source>
</evidence>
<feature type="domain" description="RNA polymerase N-terminal" evidence="9">
    <location>
        <begin position="261"/>
        <end position="540"/>
    </location>
</feature>
<dbReference type="Gene3D" id="1.10.274.100">
    <property type="entry name" value="RNA polymerase Rpb1, domain 3"/>
    <property type="match status" value="2"/>
</dbReference>
<dbReference type="PANTHER" id="PTHR19376:SF54">
    <property type="entry name" value="DNA-DIRECTED RNA POLYMERASE SUBUNIT BETA"/>
    <property type="match status" value="1"/>
</dbReference>
<feature type="binding site" evidence="7">
    <location>
        <position position="86"/>
    </location>
    <ligand>
        <name>Zn(2+)</name>
        <dbReference type="ChEBI" id="CHEBI:29105"/>
        <label>1</label>
    </ligand>
</feature>
<feature type="binding site" evidence="7">
    <location>
        <position position="488"/>
    </location>
    <ligand>
        <name>Mg(2+)</name>
        <dbReference type="ChEBI" id="CHEBI:18420"/>
    </ligand>
</feature>
<organism evidence="10 11">
    <name type="scientific">Gemmatimonas phototrophica</name>
    <dbReference type="NCBI Taxonomy" id="1379270"/>
    <lineage>
        <taxon>Bacteria</taxon>
        <taxon>Pseudomonadati</taxon>
        <taxon>Gemmatimonadota</taxon>
        <taxon>Gemmatimonadia</taxon>
        <taxon>Gemmatimonadales</taxon>
        <taxon>Gemmatimonadaceae</taxon>
        <taxon>Gemmatimonas</taxon>
    </lineage>
</organism>
<evidence type="ECO:0000256" key="2">
    <source>
        <dbReference type="ARBA" id="ARBA00022679"/>
    </source>
</evidence>
<dbReference type="InterPro" id="IPR038120">
    <property type="entry name" value="Rpb1_funnel_sf"/>
</dbReference>
<dbReference type="CDD" id="cd02655">
    <property type="entry name" value="RNAP_beta'_C"/>
    <property type="match status" value="1"/>
</dbReference>
<feature type="binding site" evidence="7">
    <location>
        <position position="88"/>
    </location>
    <ligand>
        <name>Zn(2+)</name>
        <dbReference type="ChEBI" id="CHEBI:29105"/>
        <label>1</label>
    </ligand>
</feature>
<comment type="subunit">
    <text evidence="7">The RNAP catalytic core consists of 2 alpha, 1 beta, 1 beta' and 1 omega subunit. When a sigma factor is associated with the core the holoenzyme is formed, which can initiate transcription.</text>
</comment>
<dbReference type="Gene3D" id="1.10.1790.20">
    <property type="match status" value="1"/>
</dbReference>
<dbReference type="Pfam" id="PF00623">
    <property type="entry name" value="RNA_pol_Rpb1_2"/>
    <property type="match status" value="1"/>
</dbReference>
<dbReference type="EMBL" id="CP011454">
    <property type="protein sequence ID" value="AMW04375.1"/>
    <property type="molecule type" value="Genomic_DNA"/>
</dbReference>
<feature type="binding site" evidence="7">
    <location>
        <position position="925"/>
    </location>
    <ligand>
        <name>Zn(2+)</name>
        <dbReference type="ChEBI" id="CHEBI:29105"/>
        <label>2</label>
    </ligand>
</feature>
<keyword evidence="4 7" id="KW-0479">Metal-binding</keyword>
<keyword evidence="3 7" id="KW-0548">Nucleotidyltransferase</keyword>
<dbReference type="InterPro" id="IPR007080">
    <property type="entry name" value="RNA_pol_Rpb1_1"/>
</dbReference>
<evidence type="ECO:0000256" key="5">
    <source>
        <dbReference type="ARBA" id="ARBA00023163"/>
    </source>
</evidence>
<dbReference type="KEGG" id="gph:GEMMAAP_05005"/>
<dbReference type="GO" id="GO:0006351">
    <property type="term" value="P:DNA-templated transcription"/>
    <property type="evidence" value="ECO:0007669"/>
    <property type="project" value="UniProtKB-UniRule"/>
</dbReference>
<dbReference type="eggNOG" id="COG0086">
    <property type="taxonomic scope" value="Bacteria"/>
</dbReference>
<evidence type="ECO:0000256" key="3">
    <source>
        <dbReference type="ARBA" id="ARBA00022695"/>
    </source>
</evidence>
<dbReference type="GO" id="GO:0003899">
    <property type="term" value="F:DNA-directed RNA polymerase activity"/>
    <property type="evidence" value="ECO:0007669"/>
    <property type="project" value="UniProtKB-UniRule"/>
</dbReference>
<reference evidence="10 11" key="2">
    <citation type="journal article" date="2016" name="Environ. Microbiol. Rep.">
        <title>Metagenomic evidence for the presence of phototrophic Gemmatimonadetes bacteria in diverse environments.</title>
        <authorList>
            <person name="Zeng Y."/>
            <person name="Baumbach J."/>
            <person name="Barbosa E.G."/>
            <person name="Azevedo V."/>
            <person name="Zhang C."/>
            <person name="Koblizek M."/>
        </authorList>
    </citation>
    <scope>NUCLEOTIDE SEQUENCE [LARGE SCALE GENOMIC DNA]</scope>
    <source>
        <strain evidence="10 11">AP64</strain>
    </source>
</reference>
<feature type="binding site" evidence="7">
    <location>
        <position position="922"/>
    </location>
    <ligand>
        <name>Zn(2+)</name>
        <dbReference type="ChEBI" id="CHEBI:29105"/>
        <label>2</label>
    </ligand>
</feature>
<dbReference type="RefSeq" id="WP_026849980.1">
    <property type="nucleotide sequence ID" value="NZ_CP011454.1"/>
</dbReference>
<keyword evidence="1 7" id="KW-0240">DNA-directed RNA polymerase</keyword>
<evidence type="ECO:0000259" key="9">
    <source>
        <dbReference type="SMART" id="SM00663"/>
    </source>
</evidence>
<dbReference type="SUPFAM" id="SSF64484">
    <property type="entry name" value="beta and beta-prime subunits of DNA dependent RNA-polymerase"/>
    <property type="match status" value="1"/>
</dbReference>
<dbReference type="InterPro" id="IPR006592">
    <property type="entry name" value="RNA_pol_N"/>
</dbReference>
<keyword evidence="7" id="KW-0460">Magnesium</keyword>
<dbReference type="Gene3D" id="2.40.50.100">
    <property type="match status" value="3"/>
</dbReference>
<protein>
    <recommendedName>
        <fullName evidence="7">DNA-directed RNA polymerase subunit beta'</fullName>
        <shortName evidence="7">RNAP subunit beta'</shortName>
        <ecNumber evidence="7">2.7.7.6</ecNumber>
    </recommendedName>
    <alternativeName>
        <fullName evidence="7">RNA polymerase subunit beta'</fullName>
    </alternativeName>
    <alternativeName>
        <fullName evidence="7">Transcriptase subunit beta'</fullName>
    </alternativeName>
</protein>
<comment type="cofactor">
    <cofactor evidence="7">
        <name>Mg(2+)</name>
        <dbReference type="ChEBI" id="CHEBI:18420"/>
    </cofactor>
    <text evidence="7">Binds 1 Mg(2+) ion per subunit.</text>
</comment>
<name>A0A143BIE1_9BACT</name>
<dbReference type="PANTHER" id="PTHR19376">
    <property type="entry name" value="DNA-DIRECTED RNA POLYMERASE"/>
    <property type="match status" value="1"/>
</dbReference>
<dbReference type="InterPro" id="IPR007083">
    <property type="entry name" value="RNA_pol_Rpb1_4"/>
</dbReference>
<evidence type="ECO:0000256" key="4">
    <source>
        <dbReference type="ARBA" id="ARBA00022723"/>
    </source>
</evidence>
<evidence type="ECO:0000313" key="10">
    <source>
        <dbReference type="EMBL" id="AMW04375.1"/>
    </source>
</evidence>
<comment type="cofactor">
    <cofactor evidence="7">
        <name>Zn(2+)</name>
        <dbReference type="ChEBI" id="CHEBI:29105"/>
    </cofactor>
    <text evidence="7">Binds 2 Zn(2+) ions per subunit.</text>
</comment>
<dbReference type="Gene3D" id="1.10.150.390">
    <property type="match status" value="1"/>
</dbReference>
<feature type="binding site" evidence="7">
    <location>
        <position position="104"/>
    </location>
    <ligand>
        <name>Zn(2+)</name>
        <dbReference type="ChEBI" id="CHEBI:29105"/>
        <label>1</label>
    </ligand>
</feature>
<reference evidence="10 11" key="1">
    <citation type="journal article" date="2014" name="Proc. Natl. Acad. Sci. U.S.A.">
        <title>Functional type 2 photosynthetic reaction centers found in the rare bacterial phylum Gemmatimonadetes.</title>
        <authorList>
            <person name="Zeng Y."/>
            <person name="Feng F."/>
            <person name="Medova H."/>
            <person name="Dean J."/>
            <person name="Koblizek M."/>
        </authorList>
    </citation>
    <scope>NUCLEOTIDE SEQUENCE [LARGE SCALE GENOMIC DNA]</scope>
    <source>
        <strain evidence="10 11">AP64</strain>
    </source>
</reference>
<dbReference type="NCBIfam" id="TIGR02386">
    <property type="entry name" value="rpoC_TIGR"/>
    <property type="match status" value="1"/>
</dbReference>
<dbReference type="InterPro" id="IPR044893">
    <property type="entry name" value="RNA_pol_Rpb1_clamp_domain"/>
</dbReference>
<sequence length="1438" mass="160868">MIDFRSSREARASAFDYMSVRIASPEEIRGPKDPKERERLEMAGLRTWWSWGEVTKPETINYRSFKPEKDGLFCERIFGPVKDWECHCGKYKRIRYRGVICDRCGVEVTLSKVRRERMGHIELAVPVAHIWFFKTLPSPMGNLLDVTLRDLEKVIYYSNYIVIEPGSQEVRERQLLDEDEYLTLRQKAKAEGDTAFQCDIGAPAVRELLKRLDVDKTAEELRGSVVGETSQHRKKQMLKRLKIVDAFRTSGEGGEIRNRPEWMILDVIPVIPPDLRPLVPLDGGRFATSDLNDLYRRVINRNNRLQKLISHRAPEVILRNEKRMLQEAVDALFDNGRRSKAIRGRGKRPLKSLSDMLKGKQGRFRQNLLGKRVDYSGRSVIVVGPELKLHQCGLPKAMALELFKPFIIHKLVESGEAETVKRAKKIVERENAMVYEVLEGIIKDHPVLLNRAPTLHRLGIQAFEPVLVEGKAIRIHPLVTTAFNADFDGDQMAVHVPLSFEAQIEARVLMLSSNNILKPSDGRPVAEPSQDIVLGCYVATKAPYADFDKKTSDPAFVKTLPPYVNFSEVEIAIATGRATLQTPIRWMLETESGKEWIATTAGRVMFSGIVPTVLPFLNKDMKKKALGELVFQSYRTAGLAETVAMLDRLKEFGFRNATKGGVSIGIEDLHIPKEKQVLLTEASERVERFQRAYATGNITNGERYNKVIDTWTHANTDIADAMVKTMRESQGGFNPVFMMFDSGSRGSRDQIRQLAGMRGLMAKPQKKLTGGIGEIIENPIKSNFREGLSVLEYFSSTHGARKGLADTALKTADAGYLTRRLVDVAQDMTIAEEDCGTILGIDTAALKEGEDVIEPLAERLVGNVAAEEVFDPMERDEAGRPRLLVEAGSLISEETAQAIEDAGIETVKIRSVLTCEAKRGLCRMCYGRNLATMQMVDLGEAVGIIAAQSIGEPGTQLTLRTFHVGGTAARIAEQTARKTKKAGVIEFGDRLVTVINPDGQKVVTSYEGELIIKASADKNALIEARLQVPLGAYLMVEDGQSVKKDDTVFTWDPYSNPIIADVEGTIRFVDLVEDESLSEELDELTGLRQRVVIEDREKKLHPHIEIWQNKGGKEKRVRDFILPVGAVITIEDGHEIKAGTIMAKISREAYKTRDITGGLPRVAELFEARRPKDPATISEIDGFVRFGEIKRGKREVFVRPAMVDKGVWQVDESQAEQVYEVPSGKHLRVHEGDRVRAGDRISEGPVNPHDILRIKGPRAVQEYLLNEVQEVYRLQGVKINDKHIGVIVKQMLQKVRIVESGDTEMLEGEHVDRAVFRETNEEAKKRKITPATAEPLLLGITKASLTTQSFVSAASFQETTRVLTDAAIRGSRDDLLGLKENIIIGHLIPAGTGMYRYQEVDVESDALPEPEPLPEALEPNFEALLPSFEPSAFTMPDE</sequence>
<dbReference type="InterPro" id="IPR042102">
    <property type="entry name" value="RNA_pol_Rpb1_3_sf"/>
</dbReference>
<evidence type="ECO:0000313" key="11">
    <source>
        <dbReference type="Proteomes" id="UP000076404"/>
    </source>
</evidence>
<dbReference type="InterPro" id="IPR007066">
    <property type="entry name" value="RNA_pol_Rpb1_3"/>
</dbReference>
<keyword evidence="2 7" id="KW-0808">Transferase</keyword>
<dbReference type="InterPro" id="IPR012754">
    <property type="entry name" value="DNA-dir_RpoC_beta_prime_bact"/>
</dbReference>
<keyword evidence="5 7" id="KW-0804">Transcription</keyword>
<feature type="binding site" evidence="7">
    <location>
        <position position="101"/>
    </location>
    <ligand>
        <name>Zn(2+)</name>
        <dbReference type="ChEBI" id="CHEBI:29105"/>
        <label>1</label>
    </ligand>
</feature>
<dbReference type="STRING" id="1379270.GEMMAAP_05005"/>
<dbReference type="SMART" id="SM00663">
    <property type="entry name" value="RPOLA_N"/>
    <property type="match status" value="1"/>
</dbReference>
<feature type="binding site" evidence="7">
    <location>
        <position position="835"/>
    </location>
    <ligand>
        <name>Zn(2+)</name>
        <dbReference type="ChEBI" id="CHEBI:29105"/>
        <label>2</label>
    </ligand>
</feature>
<dbReference type="InterPro" id="IPR045867">
    <property type="entry name" value="DNA-dir_RpoC_beta_prime"/>
</dbReference>
<dbReference type="Pfam" id="PF05000">
    <property type="entry name" value="RNA_pol_Rpb1_4"/>
    <property type="match status" value="1"/>
</dbReference>
<comment type="catalytic activity">
    <reaction evidence="6 7 8">
        <text>RNA(n) + a ribonucleoside 5'-triphosphate = RNA(n+1) + diphosphate</text>
        <dbReference type="Rhea" id="RHEA:21248"/>
        <dbReference type="Rhea" id="RHEA-COMP:14527"/>
        <dbReference type="Rhea" id="RHEA-COMP:17342"/>
        <dbReference type="ChEBI" id="CHEBI:33019"/>
        <dbReference type="ChEBI" id="CHEBI:61557"/>
        <dbReference type="ChEBI" id="CHEBI:140395"/>
        <dbReference type="EC" id="2.7.7.6"/>
    </reaction>
</comment>
<dbReference type="GO" id="GO:0000428">
    <property type="term" value="C:DNA-directed RNA polymerase complex"/>
    <property type="evidence" value="ECO:0007669"/>
    <property type="project" value="UniProtKB-KW"/>
</dbReference>
<dbReference type="Pfam" id="PF04997">
    <property type="entry name" value="RNA_pol_Rpb1_1"/>
    <property type="match status" value="1"/>
</dbReference>
<evidence type="ECO:0000256" key="1">
    <source>
        <dbReference type="ARBA" id="ARBA00022478"/>
    </source>
</evidence>
<evidence type="ECO:0000256" key="7">
    <source>
        <dbReference type="HAMAP-Rule" id="MF_01322"/>
    </source>
</evidence>
<dbReference type="Gene3D" id="1.10.132.30">
    <property type="match status" value="1"/>
</dbReference>
<dbReference type="InterPro" id="IPR007081">
    <property type="entry name" value="RNA_pol_Rpb1_5"/>
</dbReference>
<proteinExistence type="inferred from homology"/>
<feature type="binding site" evidence="7">
    <location>
        <position position="915"/>
    </location>
    <ligand>
        <name>Zn(2+)</name>
        <dbReference type="ChEBI" id="CHEBI:29105"/>
        <label>2</label>
    </ligand>
</feature>
<dbReference type="eggNOG" id="COG0303">
    <property type="taxonomic scope" value="Bacteria"/>
</dbReference>
<gene>
    <name evidence="7" type="primary">rpoC</name>
    <name evidence="10" type="ORF">GEMMAAP_05005</name>
</gene>
<dbReference type="Pfam" id="PF04998">
    <property type="entry name" value="RNA_pol_Rpb1_5"/>
    <property type="match status" value="1"/>
</dbReference>
<dbReference type="Pfam" id="PF04983">
    <property type="entry name" value="RNA_pol_Rpb1_3"/>
    <property type="match status" value="1"/>
</dbReference>
<dbReference type="CDD" id="cd01609">
    <property type="entry name" value="RNAP_beta'_N"/>
    <property type="match status" value="1"/>
</dbReference>
<feature type="binding site" evidence="7">
    <location>
        <position position="490"/>
    </location>
    <ligand>
        <name>Mg(2+)</name>
        <dbReference type="ChEBI" id="CHEBI:18420"/>
    </ligand>
</feature>
<dbReference type="Gene3D" id="4.10.860.120">
    <property type="entry name" value="RNA polymerase II, clamp domain"/>
    <property type="match status" value="1"/>
</dbReference>
<dbReference type="Proteomes" id="UP000076404">
    <property type="component" value="Chromosome"/>
</dbReference>
<dbReference type="EC" id="2.7.7.6" evidence="7"/>
<dbReference type="Gene3D" id="1.10.40.90">
    <property type="match status" value="1"/>
</dbReference>
<keyword evidence="7" id="KW-0862">Zinc</keyword>
<dbReference type="InterPro" id="IPR000722">
    <property type="entry name" value="RNA_pol_asu"/>
</dbReference>
<dbReference type="Gene3D" id="2.40.40.20">
    <property type="match status" value="1"/>
</dbReference>